<evidence type="ECO:0000256" key="1">
    <source>
        <dbReference type="ARBA" id="ARBA00006800"/>
    </source>
</evidence>
<evidence type="ECO:0000256" key="2">
    <source>
        <dbReference type="ARBA" id="ARBA00018780"/>
    </source>
</evidence>
<dbReference type="EMBL" id="JAHUZD010000128">
    <property type="protein sequence ID" value="KAI3403340.1"/>
    <property type="molecule type" value="Genomic_DNA"/>
</dbReference>
<comment type="similarity">
    <text evidence="1">Belongs to the FYV7 family.</text>
</comment>
<feature type="compositionally biased region" description="Basic and acidic residues" evidence="4">
    <location>
        <begin position="47"/>
        <end position="84"/>
    </location>
</feature>
<dbReference type="SUPFAM" id="SSF69349">
    <property type="entry name" value="Phage fibre proteins"/>
    <property type="match status" value="1"/>
</dbReference>
<evidence type="ECO:0000313" key="5">
    <source>
        <dbReference type="EMBL" id="KAI3403340.1"/>
    </source>
</evidence>
<dbReference type="GeneID" id="73381543"/>
<evidence type="ECO:0000256" key="3">
    <source>
        <dbReference type="SAM" id="Coils"/>
    </source>
</evidence>
<keyword evidence="6" id="KW-1185">Reference proteome</keyword>
<organism evidence="5 6">
    <name type="scientific">Candida oxycetoniae</name>
    <dbReference type="NCBI Taxonomy" id="497107"/>
    <lineage>
        <taxon>Eukaryota</taxon>
        <taxon>Fungi</taxon>
        <taxon>Dikarya</taxon>
        <taxon>Ascomycota</taxon>
        <taxon>Saccharomycotina</taxon>
        <taxon>Pichiomycetes</taxon>
        <taxon>Debaryomycetaceae</taxon>
        <taxon>Candida/Lodderomyces clade</taxon>
        <taxon>Candida</taxon>
    </lineage>
</organism>
<dbReference type="Proteomes" id="UP001202479">
    <property type="component" value="Unassembled WGS sequence"/>
</dbReference>
<feature type="compositionally biased region" description="Basic and acidic residues" evidence="4">
    <location>
        <begin position="10"/>
        <end position="20"/>
    </location>
</feature>
<dbReference type="Pfam" id="PF08524">
    <property type="entry name" value="rRNA_processing"/>
    <property type="match status" value="1"/>
</dbReference>
<feature type="coiled-coil region" evidence="3">
    <location>
        <begin position="122"/>
        <end position="156"/>
    </location>
</feature>
<feature type="region of interest" description="Disordered" evidence="4">
    <location>
        <begin position="1"/>
        <end position="20"/>
    </location>
</feature>
<evidence type="ECO:0000313" key="6">
    <source>
        <dbReference type="Proteomes" id="UP001202479"/>
    </source>
</evidence>
<evidence type="ECO:0000256" key="4">
    <source>
        <dbReference type="SAM" id="MobiDB-lite"/>
    </source>
</evidence>
<sequence>MARLQGSQKRYTDRKEVKTADIKRALTHRARLRKNYFKLLKKEGLDDDDKVKVGGDDKVKVGGDDKVNVGNDDKVNVGNDDKVKVGNNEDGTNTILKKPPASGKSKSMNFAERTAIAKQRKAKMRQEKLVQVQEKLQNIKEQEKIKQLKKQQLKQRTKYGQPVMGPRINMLLDKIKRDDNSK</sequence>
<dbReference type="AlphaFoldDB" id="A0AAI9WX35"/>
<name>A0AAI9WX35_9ASCO</name>
<feature type="region of interest" description="Disordered" evidence="4">
    <location>
        <begin position="47"/>
        <end position="109"/>
    </location>
</feature>
<gene>
    <name evidence="5" type="ORF">KGF56_003928</name>
</gene>
<dbReference type="InterPro" id="IPR013730">
    <property type="entry name" value="Fyv7/TAP26"/>
</dbReference>
<proteinExistence type="inferred from homology"/>
<comment type="caution">
    <text evidence="5">The sequence shown here is derived from an EMBL/GenBank/DDBJ whole genome shotgun (WGS) entry which is preliminary data.</text>
</comment>
<dbReference type="RefSeq" id="XP_049179087.1">
    <property type="nucleotide sequence ID" value="XM_049325313.1"/>
</dbReference>
<keyword evidence="3" id="KW-0175">Coiled coil</keyword>
<protein>
    <recommendedName>
        <fullName evidence="2">rRNA-processing protein FYV7</fullName>
    </recommendedName>
</protein>
<accession>A0AAI9WX35</accession>
<reference evidence="5" key="1">
    <citation type="journal article" date="2022" name="DNA Res.">
        <title>Genome analysis of five recently described species of the CUG-Ser clade uncovers Candida theae as a new hybrid lineage with pathogenic potential in the Candida parapsilosis species complex.</title>
        <authorList>
            <person name="Mixao V."/>
            <person name="Del Olmo V."/>
            <person name="Hegedusova E."/>
            <person name="Saus E."/>
            <person name="Pryszcz L."/>
            <person name="Cillingova A."/>
            <person name="Nosek J."/>
            <person name="Gabaldon T."/>
        </authorList>
    </citation>
    <scope>NUCLEOTIDE SEQUENCE</scope>
    <source>
        <strain evidence="5">CBS 10844</strain>
    </source>
</reference>